<dbReference type="InterPro" id="IPR015860">
    <property type="entry name" value="ABC_transpr_TagH-like"/>
</dbReference>
<dbReference type="PROSITE" id="PS00211">
    <property type="entry name" value="ABC_TRANSPORTER_1"/>
    <property type="match status" value="1"/>
</dbReference>
<evidence type="ECO:0000256" key="3">
    <source>
        <dbReference type="ARBA" id="ARBA00022741"/>
    </source>
</evidence>
<dbReference type="PROSITE" id="PS50893">
    <property type="entry name" value="ABC_TRANSPORTER_2"/>
    <property type="match status" value="1"/>
</dbReference>
<dbReference type="SMART" id="SM00382">
    <property type="entry name" value="AAA"/>
    <property type="match status" value="1"/>
</dbReference>
<dbReference type="PANTHER" id="PTHR46743">
    <property type="entry name" value="TEICHOIC ACIDS EXPORT ATP-BINDING PROTEIN TAGH"/>
    <property type="match status" value="1"/>
</dbReference>
<keyword evidence="2" id="KW-0813">Transport</keyword>
<dbReference type="Gene3D" id="3.40.50.300">
    <property type="entry name" value="P-loop containing nucleotide triphosphate hydrolases"/>
    <property type="match status" value="1"/>
</dbReference>
<accession>A0ABV9I4S3</accession>
<dbReference type="Pfam" id="PF14524">
    <property type="entry name" value="Wzt_C"/>
    <property type="match status" value="1"/>
</dbReference>
<evidence type="ECO:0000256" key="2">
    <source>
        <dbReference type="ARBA" id="ARBA00022448"/>
    </source>
</evidence>
<evidence type="ECO:0000256" key="1">
    <source>
        <dbReference type="ARBA" id="ARBA00005417"/>
    </source>
</evidence>
<dbReference type="PANTHER" id="PTHR46743:SF2">
    <property type="entry name" value="TEICHOIC ACIDS EXPORT ATP-BINDING PROTEIN TAGH"/>
    <property type="match status" value="1"/>
</dbReference>
<keyword evidence="4 6" id="KW-0067">ATP-binding</keyword>
<keyword evidence="7" id="KW-1185">Reference proteome</keyword>
<sequence length="422" mass="47574">MSDIILKATNISKQYRLGLVGSGSLKDDLNRWWHLVRGKEDPFLKVGAVNDRSAAVSSKYVWALQDINFEVKRGEILGIIGKNGAGKSTLLKILSRVTSPTTGSIKTRGRIASLLEVGTGFHPELTGKENIFLNGAILGMTKTEIASKIDEIIEFSGCEMYIDTPVKRYSSGMRVRLGFAVAAFLEPDILVIDEVLAVGDAEFQKKAIGKMQDISSKGGRTVIFVSHDMAAVNRLCGRCVLLKNGKVDYEGETSDVIKHYLSGNQEGYKLFETPVNKEDKDIKLEKVQLLDIQGNKIQAIHDVFETFVIEFTIKLEKDIDRPFLSFHLKNSKDEFVLFSDIHDNELNMHPKKKGSYLVKIKIEQPLLKPDRYYLYIGIINKDNNQTNHFGNILNFEIQDSKNVRSKRAGYIFKPFFWEIETA</sequence>
<dbReference type="InterPro" id="IPR017871">
    <property type="entry name" value="ABC_transporter-like_CS"/>
</dbReference>
<evidence type="ECO:0000313" key="6">
    <source>
        <dbReference type="EMBL" id="MFC4636275.1"/>
    </source>
</evidence>
<dbReference type="InterPro" id="IPR029439">
    <property type="entry name" value="Wzt_C"/>
</dbReference>
<dbReference type="InterPro" id="IPR050683">
    <property type="entry name" value="Bact_Polysacc_Export_ATP-bd"/>
</dbReference>
<evidence type="ECO:0000259" key="5">
    <source>
        <dbReference type="PROSITE" id="PS50893"/>
    </source>
</evidence>
<feature type="domain" description="ABC transporter" evidence="5">
    <location>
        <begin position="49"/>
        <end position="269"/>
    </location>
</feature>
<evidence type="ECO:0000313" key="7">
    <source>
        <dbReference type="Proteomes" id="UP001596043"/>
    </source>
</evidence>
<protein>
    <submittedName>
        <fullName evidence="6">ABC transporter ATP-binding protein</fullName>
    </submittedName>
</protein>
<dbReference type="SUPFAM" id="SSF52540">
    <property type="entry name" value="P-loop containing nucleoside triphosphate hydrolases"/>
    <property type="match status" value="1"/>
</dbReference>
<keyword evidence="3" id="KW-0547">Nucleotide-binding</keyword>
<gene>
    <name evidence="6" type="ORF">ACFO3O_20380</name>
</gene>
<comment type="similarity">
    <text evidence="1">Belongs to the ABC transporter superfamily.</text>
</comment>
<dbReference type="Proteomes" id="UP001596043">
    <property type="component" value="Unassembled WGS sequence"/>
</dbReference>
<dbReference type="InterPro" id="IPR003439">
    <property type="entry name" value="ABC_transporter-like_ATP-bd"/>
</dbReference>
<dbReference type="InterPro" id="IPR003593">
    <property type="entry name" value="AAA+_ATPase"/>
</dbReference>
<dbReference type="CDD" id="cd03220">
    <property type="entry name" value="ABC_KpsT_Wzt"/>
    <property type="match status" value="1"/>
</dbReference>
<evidence type="ECO:0000256" key="4">
    <source>
        <dbReference type="ARBA" id="ARBA00022840"/>
    </source>
</evidence>
<name>A0ABV9I4S3_9FLAO</name>
<dbReference type="RefSeq" id="WP_379982313.1">
    <property type="nucleotide sequence ID" value="NZ_JBHSFV010000017.1"/>
</dbReference>
<dbReference type="Gene3D" id="2.70.50.60">
    <property type="entry name" value="abc- transporter (atp binding component) like domain"/>
    <property type="match status" value="1"/>
</dbReference>
<reference evidence="7" key="1">
    <citation type="journal article" date="2019" name="Int. J. Syst. Evol. Microbiol.">
        <title>The Global Catalogue of Microorganisms (GCM) 10K type strain sequencing project: providing services to taxonomists for standard genome sequencing and annotation.</title>
        <authorList>
            <consortium name="The Broad Institute Genomics Platform"/>
            <consortium name="The Broad Institute Genome Sequencing Center for Infectious Disease"/>
            <person name="Wu L."/>
            <person name="Ma J."/>
        </authorList>
    </citation>
    <scope>NUCLEOTIDE SEQUENCE [LARGE SCALE GENOMIC DNA]</scope>
    <source>
        <strain evidence="7">YJ-61-S</strain>
    </source>
</reference>
<proteinExistence type="inferred from homology"/>
<comment type="caution">
    <text evidence="6">The sequence shown here is derived from an EMBL/GenBank/DDBJ whole genome shotgun (WGS) entry which is preliminary data.</text>
</comment>
<organism evidence="6 7">
    <name type="scientific">Dokdonia ponticola</name>
    <dbReference type="NCBI Taxonomy" id="2041041"/>
    <lineage>
        <taxon>Bacteria</taxon>
        <taxon>Pseudomonadati</taxon>
        <taxon>Bacteroidota</taxon>
        <taxon>Flavobacteriia</taxon>
        <taxon>Flavobacteriales</taxon>
        <taxon>Flavobacteriaceae</taxon>
        <taxon>Dokdonia</taxon>
    </lineage>
</organism>
<dbReference type="InterPro" id="IPR027417">
    <property type="entry name" value="P-loop_NTPase"/>
</dbReference>
<dbReference type="GO" id="GO:0005524">
    <property type="term" value="F:ATP binding"/>
    <property type="evidence" value="ECO:0007669"/>
    <property type="project" value="UniProtKB-KW"/>
</dbReference>
<dbReference type="EMBL" id="JBHSFV010000017">
    <property type="protein sequence ID" value="MFC4636275.1"/>
    <property type="molecule type" value="Genomic_DNA"/>
</dbReference>
<dbReference type="CDD" id="cd10147">
    <property type="entry name" value="Wzt_C-like"/>
    <property type="match status" value="1"/>
</dbReference>
<dbReference type="Pfam" id="PF00005">
    <property type="entry name" value="ABC_tran"/>
    <property type="match status" value="1"/>
</dbReference>